<gene>
    <name evidence="2" type="ORF">BBOH_0959</name>
</gene>
<name>A0A086ZGH8_9BIFI</name>
<evidence type="ECO:0000313" key="3">
    <source>
        <dbReference type="Proteomes" id="UP000029096"/>
    </source>
</evidence>
<protein>
    <submittedName>
        <fullName evidence="2">Uncharacterized protein</fullName>
    </submittedName>
</protein>
<proteinExistence type="predicted"/>
<dbReference type="OrthoDB" id="3238607at2"/>
<organism evidence="2 3">
    <name type="scientific">Bifidobacterium bohemicum DSM 22767</name>
    <dbReference type="NCBI Taxonomy" id="1437606"/>
    <lineage>
        <taxon>Bacteria</taxon>
        <taxon>Bacillati</taxon>
        <taxon>Actinomycetota</taxon>
        <taxon>Actinomycetes</taxon>
        <taxon>Bifidobacteriales</taxon>
        <taxon>Bifidobacteriaceae</taxon>
        <taxon>Bifidobacterium</taxon>
    </lineage>
</organism>
<comment type="caution">
    <text evidence="2">The sequence shown here is derived from an EMBL/GenBank/DDBJ whole genome shotgun (WGS) entry which is preliminary data.</text>
</comment>
<evidence type="ECO:0000256" key="1">
    <source>
        <dbReference type="SAM" id="MobiDB-lite"/>
    </source>
</evidence>
<dbReference type="Proteomes" id="UP000029096">
    <property type="component" value="Unassembled WGS sequence"/>
</dbReference>
<sequence>MSDDDKNGRVPDLPDDAHFSDEELESALAQFEREFNDDSDAVAKATSKAEADSDAFAADGDDIASSGNAAADDGDSVAKGAERALSFDDELEGLIGNRAKAAIISTGLAAADLLAAFCQMADISAHCLADERGAVAILHNLDGDAPENAARDLTQMITGMPVVLCVNRAAKLTATLYMAGEPGREFAPPLVLSSTPAAVEDLMLGVSTIDDLRDQGEHLIDTADFDHDKAMQVISDHTKFGRGGSTIE</sequence>
<evidence type="ECO:0000313" key="2">
    <source>
        <dbReference type="EMBL" id="KFI45628.1"/>
    </source>
</evidence>
<dbReference type="RefSeq" id="WP_033521332.1">
    <property type="nucleotide sequence ID" value="NZ_JDUS01000006.1"/>
</dbReference>
<dbReference type="STRING" id="1437606.BBOH_0959"/>
<dbReference type="eggNOG" id="ENOG5033E2Y">
    <property type="taxonomic scope" value="Bacteria"/>
</dbReference>
<dbReference type="EMBL" id="JGYP01000002">
    <property type="protein sequence ID" value="KFI45628.1"/>
    <property type="molecule type" value="Genomic_DNA"/>
</dbReference>
<accession>A0A086ZGH8</accession>
<keyword evidence="3" id="KW-1185">Reference proteome</keyword>
<dbReference type="AlphaFoldDB" id="A0A086ZGH8"/>
<feature type="region of interest" description="Disordered" evidence="1">
    <location>
        <begin position="1"/>
        <end position="26"/>
    </location>
</feature>
<reference evidence="2 3" key="1">
    <citation type="submission" date="2014-03" db="EMBL/GenBank/DDBJ databases">
        <title>Genomics of Bifidobacteria.</title>
        <authorList>
            <person name="Ventura M."/>
            <person name="Milani C."/>
            <person name="Lugli G.A."/>
        </authorList>
    </citation>
    <scope>NUCLEOTIDE SEQUENCE [LARGE SCALE GENOMIC DNA]</scope>
    <source>
        <strain evidence="2 3">DSM 22767</strain>
    </source>
</reference>